<dbReference type="InterPro" id="IPR007110">
    <property type="entry name" value="Ig-like_dom"/>
</dbReference>
<evidence type="ECO:0000259" key="5">
    <source>
        <dbReference type="PROSITE" id="PS50835"/>
    </source>
</evidence>
<evidence type="ECO:0000256" key="3">
    <source>
        <dbReference type="SAM" id="SignalP"/>
    </source>
</evidence>
<dbReference type="Proteomes" id="UP001066276">
    <property type="component" value="Chromosome 5"/>
</dbReference>
<dbReference type="EMBL" id="JANPWB010000009">
    <property type="protein sequence ID" value="KAJ1149190.1"/>
    <property type="molecule type" value="Genomic_DNA"/>
</dbReference>
<comment type="caution">
    <text evidence="6">The sequence shown here is derived from an EMBL/GenBank/DDBJ whole genome shotgun (WGS) entry which is preliminary data.</text>
</comment>
<name>A0AAV7RAP0_PLEWA</name>
<dbReference type="PANTHER" id="PTHR45813">
    <property type="entry name" value="IG-LIKE DOMAIN-CONTAINING PROTEIN"/>
    <property type="match status" value="1"/>
</dbReference>
<keyword evidence="3" id="KW-0732">Signal</keyword>
<protein>
    <recommendedName>
        <fullName evidence="8">Ig-like domain-containing protein</fullName>
    </recommendedName>
</protein>
<dbReference type="InterPro" id="IPR057400">
    <property type="entry name" value="ADGRF3/5_N"/>
</dbReference>
<dbReference type="SMART" id="SM00409">
    <property type="entry name" value="IG"/>
    <property type="match status" value="2"/>
</dbReference>
<evidence type="ECO:0000256" key="2">
    <source>
        <dbReference type="SAM" id="MobiDB-lite"/>
    </source>
</evidence>
<dbReference type="Pfam" id="PF24528">
    <property type="entry name" value="Ig_ADGRF3"/>
    <property type="match status" value="1"/>
</dbReference>
<evidence type="ECO:0000259" key="4">
    <source>
        <dbReference type="PROSITE" id="PS50227"/>
    </source>
</evidence>
<sequence length="706" mass="76026">MITLLITMVSYLISAQPSYTYWSQNYSQNFSISHQQDVMDAEYHRSGREAKGSENMYDYVYYSDLLLDASTSASAASYLQNMSSTPVEIIINDETSLLTITNIEVTTVCNVTDTFKTCVCNNGYAWNISVCFFFTPCNDSEPCECVAVTDEDIPFCEEPFSGPSSIVNVTGYFILNETYQGVLSDATSKPYADLKYNITGELIKGYEKNSQLLNVTFVGFSALVSGVAANYTLTLNAPISGELFEASTNAASGTIPNVLASKATTKGVSVIFSAPTTAVKYLEQLVLKCQINASGATVIWFLKSNMTVNMINRIGNAQITVESTTYTTVSTLTILHADQLWEGTYICQFSSGSVLHEDETDVNVVLLPAEIITSPIQQSILGKNASLSLQCCIQNDGETYNVTWTYNTNVTAGVPDSSNNLQCYKLVTPAPEFDTTYTCSFTNPSNQSKSNTIPITVIKDKYCPGDATVWEITKAGISAVINCPPGRIGTMIRNCSAAGVWLSVLDNCISAEMKAALDNVGTLQQGLGNPQEKVPQIVTSLNNPAAPSISNVVEVRTMVNILGKISDVSSIGNSTFDTNVVTTKLVLTITYGSEGGRGQGSSDGARLIPSLRRGRWKNRRKASQFRADRSLSVGTELGAGPGCCRAPAAALEGAEERARLDRRGGGRRPVPSPEAAGRCGSRADGPGASGDLDRVSLLRRRCRGSR</sequence>
<feature type="compositionally biased region" description="Basic and acidic residues" evidence="2">
    <location>
        <begin position="654"/>
        <end position="664"/>
    </location>
</feature>
<feature type="chain" id="PRO_5043922260" description="Ig-like domain-containing protein" evidence="3">
    <location>
        <begin position="16"/>
        <end position="706"/>
    </location>
</feature>
<dbReference type="SUPFAM" id="SSF48726">
    <property type="entry name" value="Immunoglobulin"/>
    <property type="match status" value="1"/>
</dbReference>
<accession>A0AAV7RAP0</accession>
<dbReference type="InterPro" id="IPR013783">
    <property type="entry name" value="Ig-like_fold"/>
</dbReference>
<dbReference type="InterPro" id="IPR036445">
    <property type="entry name" value="GPCR_2_extracell_dom_sf"/>
</dbReference>
<feature type="domain" description="Ig-like" evidence="5">
    <location>
        <begin position="368"/>
        <end position="456"/>
    </location>
</feature>
<dbReference type="InterPro" id="IPR036179">
    <property type="entry name" value="Ig-like_dom_sf"/>
</dbReference>
<keyword evidence="1" id="KW-0393">Immunoglobulin domain</keyword>
<keyword evidence="7" id="KW-1185">Reference proteome</keyword>
<organism evidence="6 7">
    <name type="scientific">Pleurodeles waltl</name>
    <name type="common">Iberian ribbed newt</name>
    <dbReference type="NCBI Taxonomy" id="8319"/>
    <lineage>
        <taxon>Eukaryota</taxon>
        <taxon>Metazoa</taxon>
        <taxon>Chordata</taxon>
        <taxon>Craniata</taxon>
        <taxon>Vertebrata</taxon>
        <taxon>Euteleostomi</taxon>
        <taxon>Amphibia</taxon>
        <taxon>Batrachia</taxon>
        <taxon>Caudata</taxon>
        <taxon>Salamandroidea</taxon>
        <taxon>Salamandridae</taxon>
        <taxon>Pleurodelinae</taxon>
        <taxon>Pleurodeles</taxon>
    </lineage>
</organism>
<dbReference type="InterPro" id="IPR013151">
    <property type="entry name" value="Immunoglobulin_dom"/>
</dbReference>
<feature type="domain" description="Ig-like" evidence="5">
    <location>
        <begin position="256"/>
        <end position="363"/>
    </location>
</feature>
<dbReference type="Gene3D" id="4.10.1240.10">
    <property type="entry name" value="GPCR, family 2, extracellular hormone receptor domain"/>
    <property type="match status" value="1"/>
</dbReference>
<evidence type="ECO:0000313" key="7">
    <source>
        <dbReference type="Proteomes" id="UP001066276"/>
    </source>
</evidence>
<dbReference type="GO" id="GO:0016020">
    <property type="term" value="C:membrane"/>
    <property type="evidence" value="ECO:0007669"/>
    <property type="project" value="InterPro"/>
</dbReference>
<evidence type="ECO:0000313" key="6">
    <source>
        <dbReference type="EMBL" id="KAJ1149190.1"/>
    </source>
</evidence>
<feature type="domain" description="G-protein coupled receptors family 2 profile 1" evidence="4">
    <location>
        <begin position="422"/>
        <end position="501"/>
    </location>
</feature>
<evidence type="ECO:0008006" key="8">
    <source>
        <dbReference type="Google" id="ProtNLM"/>
    </source>
</evidence>
<dbReference type="InterPro" id="IPR056274">
    <property type="entry name" value="Ig_ADGRF3"/>
</dbReference>
<evidence type="ECO:0000256" key="1">
    <source>
        <dbReference type="ARBA" id="ARBA00023319"/>
    </source>
</evidence>
<dbReference type="InterPro" id="IPR003599">
    <property type="entry name" value="Ig_sub"/>
</dbReference>
<dbReference type="PANTHER" id="PTHR45813:SF10">
    <property type="entry name" value="ADHESION G-PROTEIN COUPLED RECEPTOR F3"/>
    <property type="match status" value="1"/>
</dbReference>
<dbReference type="GO" id="GO:0004930">
    <property type="term" value="F:G protein-coupled receptor activity"/>
    <property type="evidence" value="ECO:0007669"/>
    <property type="project" value="InterPro"/>
</dbReference>
<feature type="region of interest" description="Disordered" evidence="2">
    <location>
        <begin position="654"/>
        <end position="706"/>
    </location>
</feature>
<gene>
    <name evidence="6" type="ORF">NDU88_002005</name>
</gene>
<dbReference type="Pfam" id="PF25387">
    <property type="entry name" value="ADGRF3_N"/>
    <property type="match status" value="1"/>
</dbReference>
<dbReference type="InterPro" id="IPR001879">
    <property type="entry name" value="GPCR_2_extracellular_dom"/>
</dbReference>
<dbReference type="InterPro" id="IPR051587">
    <property type="entry name" value="Adhesion_GPCR"/>
</dbReference>
<proteinExistence type="predicted"/>
<feature type="compositionally biased region" description="Basic residues" evidence="2">
    <location>
        <begin position="697"/>
        <end position="706"/>
    </location>
</feature>
<reference evidence="6" key="1">
    <citation type="journal article" date="2022" name="bioRxiv">
        <title>Sequencing and chromosome-scale assembly of the giantPleurodeles waltlgenome.</title>
        <authorList>
            <person name="Brown T."/>
            <person name="Elewa A."/>
            <person name="Iarovenko S."/>
            <person name="Subramanian E."/>
            <person name="Araus A.J."/>
            <person name="Petzold A."/>
            <person name="Susuki M."/>
            <person name="Suzuki K.-i.T."/>
            <person name="Hayashi T."/>
            <person name="Toyoda A."/>
            <person name="Oliveira C."/>
            <person name="Osipova E."/>
            <person name="Leigh N.D."/>
            <person name="Simon A."/>
            <person name="Yun M.H."/>
        </authorList>
    </citation>
    <scope>NUCLEOTIDE SEQUENCE</scope>
    <source>
        <strain evidence="6">20211129_DDA</strain>
        <tissue evidence="6">Liver</tissue>
    </source>
</reference>
<feature type="signal peptide" evidence="3">
    <location>
        <begin position="1"/>
        <end position="15"/>
    </location>
</feature>
<dbReference type="PROSITE" id="PS50227">
    <property type="entry name" value="G_PROTEIN_RECEP_F2_3"/>
    <property type="match status" value="1"/>
</dbReference>
<dbReference type="Pfam" id="PF00047">
    <property type="entry name" value="ig"/>
    <property type="match status" value="1"/>
</dbReference>
<dbReference type="AlphaFoldDB" id="A0AAV7RAP0"/>
<dbReference type="Gene3D" id="2.60.40.10">
    <property type="entry name" value="Immunoglobulins"/>
    <property type="match status" value="1"/>
</dbReference>
<dbReference type="GO" id="GO:0007189">
    <property type="term" value="P:adenylate cyclase-activating G protein-coupled receptor signaling pathway"/>
    <property type="evidence" value="ECO:0007669"/>
    <property type="project" value="TreeGrafter"/>
</dbReference>
<dbReference type="PROSITE" id="PS50835">
    <property type="entry name" value="IG_LIKE"/>
    <property type="match status" value="2"/>
</dbReference>